<keyword evidence="3" id="KW-0732">Signal</keyword>
<feature type="compositionally biased region" description="Polar residues" evidence="1">
    <location>
        <begin position="397"/>
        <end position="408"/>
    </location>
</feature>
<dbReference type="AlphaFoldDB" id="A0AAX4NXX9"/>
<dbReference type="Proteomes" id="UP001472866">
    <property type="component" value="Chromosome 01"/>
</dbReference>
<dbReference type="Gene3D" id="3.40.50.1820">
    <property type="entry name" value="alpha/beta hydrolase"/>
    <property type="match status" value="1"/>
</dbReference>
<evidence type="ECO:0000256" key="3">
    <source>
        <dbReference type="SAM" id="SignalP"/>
    </source>
</evidence>
<accession>A0AAX4NXX9</accession>
<evidence type="ECO:0000313" key="5">
    <source>
        <dbReference type="EMBL" id="WZN58479.1"/>
    </source>
</evidence>
<protein>
    <submittedName>
        <fullName evidence="5">Alpha/beta hydrolase</fullName>
    </submittedName>
</protein>
<feature type="chain" id="PRO_5043915269" evidence="3">
    <location>
        <begin position="29"/>
        <end position="780"/>
    </location>
</feature>
<feature type="transmembrane region" description="Helical" evidence="2">
    <location>
        <begin position="174"/>
        <end position="191"/>
    </location>
</feature>
<dbReference type="InterPro" id="IPR029058">
    <property type="entry name" value="AB_hydrolase_fold"/>
</dbReference>
<dbReference type="EMBL" id="CP151501">
    <property type="protein sequence ID" value="WZN58479.1"/>
    <property type="molecule type" value="Genomic_DNA"/>
</dbReference>
<sequence length="780" mass="83364">MVKSVEGGLRRLVATLLVFSFLALKVLPQLATTTICAADALSAVGLYAVFSPFPPGEKLRRSWDDYTFHRSLLDVALVSAARGLLIFLAYVFCTIVKPRLVLYYRKRQQLERRRKQRDRGYLSLYRGAVDHLSGDSYLLPLLQKSSLGLGSASTNSTKSLPSLTNLVRKGSAEFLLFTYLMCLASVGFVVFKASCYDYAQDQRVYSHFQGFGAVLMLINVGFAALHVFCAKTFDLLQGRRRRLQLVTSPGARSGAAAAEPEWGGGRWEGVSGKHHAMLESLLAGSRGSGAAAGVEDEDAEAEFNGGDWGRGAGGGMVAAAAGMGGYPPSIPNGSLGIPPSLPSEEGFNYTSNDESYGEPGGHGYPHLGQPRAHGHQRNQSYGSLGSHGSLEDLVGSDGSTCGSASVDRSGSGAGCGPAMGGENSRWVSIGAQGGLSVHYQVHLPSSSSSSQTLSGAAPTLEDLKPSEEAVLLMHGFYGNVSVWADVAAEVARRSGRRVVCFDRIGFGLSSRPLAGETVDGQEPEQEAAVADTTQEQDQAEARDPAAPYGSEGGAKVALGLCRRLRIGAVHVVAHDDAALAAMRLALLSDQQDQQQQQHDSQVSGAQQGPGVRVLSLCLLHPNTHGEVASKLMEHLLTSGIKAAARRHLVRMEVEVALRRQCYRSGTIPADRMHFYKRPLYLRHWERALRLGIQANQRDQDAGEGLAREIVVSGGEAAGGRRRVMVVTGRHDPVVRPEDCGPLYDPVPLRVLEDCGHLSHEECPADLATMVADFVLAGGGR</sequence>
<feature type="region of interest" description="Disordered" evidence="1">
    <location>
        <begin position="343"/>
        <end position="417"/>
    </location>
</feature>
<gene>
    <name evidence="5" type="ORF">HKI87_01g00010</name>
</gene>
<organism evidence="5 6">
    <name type="scientific">Chloropicon roscoffensis</name>
    <dbReference type="NCBI Taxonomy" id="1461544"/>
    <lineage>
        <taxon>Eukaryota</taxon>
        <taxon>Viridiplantae</taxon>
        <taxon>Chlorophyta</taxon>
        <taxon>Chloropicophyceae</taxon>
        <taxon>Chloropicales</taxon>
        <taxon>Chloropicaceae</taxon>
        <taxon>Chloropicon</taxon>
    </lineage>
</organism>
<dbReference type="GO" id="GO:0016787">
    <property type="term" value="F:hydrolase activity"/>
    <property type="evidence" value="ECO:0007669"/>
    <property type="project" value="UniProtKB-KW"/>
</dbReference>
<dbReference type="PANTHER" id="PTHR43689">
    <property type="entry name" value="HYDROLASE"/>
    <property type="match status" value="1"/>
</dbReference>
<evidence type="ECO:0000256" key="1">
    <source>
        <dbReference type="SAM" id="MobiDB-lite"/>
    </source>
</evidence>
<dbReference type="InterPro" id="IPR000073">
    <property type="entry name" value="AB_hydrolase_1"/>
</dbReference>
<dbReference type="PANTHER" id="PTHR43689:SF8">
    <property type="entry name" value="ALPHA_BETA-HYDROLASES SUPERFAMILY PROTEIN"/>
    <property type="match status" value="1"/>
</dbReference>
<keyword evidence="2" id="KW-0812">Transmembrane</keyword>
<feature type="domain" description="AB hydrolase-1" evidence="4">
    <location>
        <begin position="470"/>
        <end position="767"/>
    </location>
</feature>
<keyword evidence="2" id="KW-1133">Transmembrane helix</keyword>
<dbReference type="Pfam" id="PF12697">
    <property type="entry name" value="Abhydrolase_6"/>
    <property type="match status" value="1"/>
</dbReference>
<keyword evidence="5" id="KW-0378">Hydrolase</keyword>
<feature type="signal peptide" evidence="3">
    <location>
        <begin position="1"/>
        <end position="28"/>
    </location>
</feature>
<reference evidence="5 6" key="1">
    <citation type="submission" date="2024-03" db="EMBL/GenBank/DDBJ databases">
        <title>Complete genome sequence of the green alga Chloropicon roscoffensis RCC1871.</title>
        <authorList>
            <person name="Lemieux C."/>
            <person name="Pombert J.-F."/>
            <person name="Otis C."/>
            <person name="Turmel M."/>
        </authorList>
    </citation>
    <scope>NUCLEOTIDE SEQUENCE [LARGE SCALE GENOMIC DNA]</scope>
    <source>
        <strain evidence="5 6">RCC1871</strain>
    </source>
</reference>
<evidence type="ECO:0000313" key="6">
    <source>
        <dbReference type="Proteomes" id="UP001472866"/>
    </source>
</evidence>
<keyword evidence="2" id="KW-0472">Membrane</keyword>
<proteinExistence type="predicted"/>
<feature type="region of interest" description="Disordered" evidence="1">
    <location>
        <begin position="512"/>
        <end position="550"/>
    </location>
</feature>
<keyword evidence="6" id="KW-1185">Reference proteome</keyword>
<name>A0AAX4NXX9_9CHLO</name>
<evidence type="ECO:0000256" key="2">
    <source>
        <dbReference type="SAM" id="Phobius"/>
    </source>
</evidence>
<evidence type="ECO:0000259" key="4">
    <source>
        <dbReference type="Pfam" id="PF12697"/>
    </source>
</evidence>
<feature type="transmembrane region" description="Helical" evidence="2">
    <location>
        <begin position="211"/>
        <end position="233"/>
    </location>
</feature>
<dbReference type="SUPFAM" id="SSF53474">
    <property type="entry name" value="alpha/beta-Hydrolases"/>
    <property type="match status" value="1"/>
</dbReference>